<accession>A0A2P2NKE9</accession>
<dbReference type="AlphaFoldDB" id="A0A2P2NKE9"/>
<keyword evidence="1" id="KW-1133">Transmembrane helix</keyword>
<dbReference type="EMBL" id="GGEC01062487">
    <property type="protein sequence ID" value="MBX42971.1"/>
    <property type="molecule type" value="Transcribed_RNA"/>
</dbReference>
<name>A0A2P2NKE9_RHIMU</name>
<evidence type="ECO:0000256" key="1">
    <source>
        <dbReference type="SAM" id="Phobius"/>
    </source>
</evidence>
<evidence type="ECO:0000313" key="2">
    <source>
        <dbReference type="EMBL" id="MBX42971.1"/>
    </source>
</evidence>
<keyword evidence="1" id="KW-0812">Transmembrane</keyword>
<reference evidence="2" key="1">
    <citation type="submission" date="2018-02" db="EMBL/GenBank/DDBJ databases">
        <title>Rhizophora mucronata_Transcriptome.</title>
        <authorList>
            <person name="Meera S.P."/>
            <person name="Sreeshan A."/>
            <person name="Augustine A."/>
        </authorList>
    </citation>
    <scope>NUCLEOTIDE SEQUENCE</scope>
    <source>
        <tissue evidence="2">Leaf</tissue>
    </source>
</reference>
<sequence>MSCQCIIHMHDLAIMQPWLLWFVISLLWSLVSSSTISSMYCFLQFI</sequence>
<proteinExistence type="predicted"/>
<protein>
    <submittedName>
        <fullName evidence="2">Uncharacterized protein</fullName>
    </submittedName>
</protein>
<organism evidence="2">
    <name type="scientific">Rhizophora mucronata</name>
    <name type="common">Asiatic mangrove</name>
    <dbReference type="NCBI Taxonomy" id="61149"/>
    <lineage>
        <taxon>Eukaryota</taxon>
        <taxon>Viridiplantae</taxon>
        <taxon>Streptophyta</taxon>
        <taxon>Embryophyta</taxon>
        <taxon>Tracheophyta</taxon>
        <taxon>Spermatophyta</taxon>
        <taxon>Magnoliopsida</taxon>
        <taxon>eudicotyledons</taxon>
        <taxon>Gunneridae</taxon>
        <taxon>Pentapetalae</taxon>
        <taxon>rosids</taxon>
        <taxon>fabids</taxon>
        <taxon>Malpighiales</taxon>
        <taxon>Rhizophoraceae</taxon>
        <taxon>Rhizophora</taxon>
    </lineage>
</organism>
<keyword evidence="1" id="KW-0472">Membrane</keyword>
<feature type="transmembrane region" description="Helical" evidence="1">
    <location>
        <begin position="18"/>
        <end position="43"/>
    </location>
</feature>